<dbReference type="Gene3D" id="2.30.290.10">
    <property type="entry name" value="BH3618-like"/>
    <property type="match status" value="1"/>
</dbReference>
<dbReference type="EMBL" id="JBBLZC010000021">
    <property type="protein sequence ID" value="MEK0085051.1"/>
    <property type="molecule type" value="Genomic_DNA"/>
</dbReference>
<organism evidence="2 3">
    <name type="scientific">Benzoatithermus flavus</name>
    <dbReference type="NCBI Taxonomy" id="3108223"/>
    <lineage>
        <taxon>Bacteria</taxon>
        <taxon>Pseudomonadati</taxon>
        <taxon>Pseudomonadota</taxon>
        <taxon>Alphaproteobacteria</taxon>
        <taxon>Geminicoccales</taxon>
        <taxon>Geminicoccaceae</taxon>
        <taxon>Benzoatithermus</taxon>
    </lineage>
</organism>
<proteinExistence type="predicted"/>
<evidence type="ECO:0000313" key="3">
    <source>
        <dbReference type="Proteomes" id="UP001375743"/>
    </source>
</evidence>
<keyword evidence="2" id="KW-0966">Cell projection</keyword>
<evidence type="ECO:0000313" key="2">
    <source>
        <dbReference type="EMBL" id="MEK0085051.1"/>
    </source>
</evidence>
<comment type="caution">
    <text evidence="2">The sequence shown here is derived from an EMBL/GenBank/DDBJ whole genome shotgun (WGS) entry which is preliminary data.</text>
</comment>
<accession>A0ABU8XVV8</accession>
<dbReference type="InterPro" id="IPR003775">
    <property type="entry name" value="Flagellar_assembly_factor_FliW"/>
</dbReference>
<gene>
    <name evidence="2" type="ORF">U1T56_18010</name>
</gene>
<dbReference type="Pfam" id="PF02623">
    <property type="entry name" value="FliW"/>
    <property type="match status" value="1"/>
</dbReference>
<evidence type="ECO:0000256" key="1">
    <source>
        <dbReference type="SAM" id="MobiDB-lite"/>
    </source>
</evidence>
<keyword evidence="2" id="KW-0282">Flagellum</keyword>
<reference evidence="2 3" key="1">
    <citation type="submission" date="2024-01" db="EMBL/GenBank/DDBJ databases">
        <title>Multi-omics insights into the function and evolution of sodium benzoate biodegradation pathways in Benzoatithermus flavus gen. nov., sp. nov. from hot spring.</title>
        <authorList>
            <person name="Hu C.-J."/>
            <person name="Li W.-J."/>
        </authorList>
    </citation>
    <scope>NUCLEOTIDE SEQUENCE [LARGE SCALE GENOMIC DNA]</scope>
    <source>
        <strain evidence="2 3">SYSU G07066</strain>
    </source>
</reference>
<dbReference type="RefSeq" id="WP_418160898.1">
    <property type="nucleotide sequence ID" value="NZ_JBBLZC010000021.1"/>
</dbReference>
<dbReference type="Proteomes" id="UP001375743">
    <property type="component" value="Unassembled WGS sequence"/>
</dbReference>
<feature type="compositionally biased region" description="Basic and acidic residues" evidence="1">
    <location>
        <begin position="1"/>
        <end position="13"/>
    </location>
</feature>
<sequence length="169" mass="17693">MIAIAHDSRERPALRAASCPRPEQPVSSECPIRFPQGLPGFPHLIRFRLAPLAGTAASLLLAALDDPGIRFVVLPHGAGLLAEDDVAAACEAALGCTPADSTVLLVVSLQDVAGERRAFVNLRAPILLDTVRRVAVQHVLPNPCYPVRYPLPGVRSVTGGVTASGSPLA</sequence>
<feature type="region of interest" description="Disordered" evidence="1">
    <location>
        <begin position="1"/>
        <end position="27"/>
    </location>
</feature>
<protein>
    <submittedName>
        <fullName evidence="2">Flagellar assembly protein FliW</fullName>
    </submittedName>
</protein>
<keyword evidence="2" id="KW-0969">Cilium</keyword>
<name>A0ABU8XVV8_9PROT</name>
<dbReference type="SUPFAM" id="SSF141457">
    <property type="entry name" value="BH3618-like"/>
    <property type="match status" value="1"/>
</dbReference>
<dbReference type="InterPro" id="IPR024046">
    <property type="entry name" value="Flagellar_assmbl_FliW_dom_sf"/>
</dbReference>
<keyword evidence="3" id="KW-1185">Reference proteome</keyword>